<dbReference type="InterPro" id="IPR017871">
    <property type="entry name" value="ABC_transporter-like_CS"/>
</dbReference>
<proteinExistence type="predicted"/>
<evidence type="ECO:0000256" key="2">
    <source>
        <dbReference type="ARBA" id="ARBA00022741"/>
    </source>
</evidence>
<evidence type="ECO:0000256" key="1">
    <source>
        <dbReference type="ARBA" id="ARBA00022448"/>
    </source>
</evidence>
<keyword evidence="3" id="KW-0067">ATP-binding</keyword>
<dbReference type="PROSITE" id="PS50893">
    <property type="entry name" value="ABC_TRANSPORTER_2"/>
    <property type="match status" value="1"/>
</dbReference>
<keyword evidence="1" id="KW-0813">Transport</keyword>
<dbReference type="GO" id="GO:0015833">
    <property type="term" value="P:peptide transport"/>
    <property type="evidence" value="ECO:0007669"/>
    <property type="project" value="InterPro"/>
</dbReference>
<dbReference type="EMBL" id="UINC01033629">
    <property type="protein sequence ID" value="SVB23217.1"/>
    <property type="molecule type" value="Genomic_DNA"/>
</dbReference>
<gene>
    <name evidence="5" type="ORF">METZ01_LOCUS176071</name>
</gene>
<dbReference type="InterPro" id="IPR027417">
    <property type="entry name" value="P-loop_NTPase"/>
</dbReference>
<dbReference type="Gene3D" id="3.40.50.300">
    <property type="entry name" value="P-loop containing nucleotide triphosphate hydrolases"/>
    <property type="match status" value="1"/>
</dbReference>
<evidence type="ECO:0000256" key="3">
    <source>
        <dbReference type="ARBA" id="ARBA00022840"/>
    </source>
</evidence>
<dbReference type="NCBIfam" id="TIGR01727">
    <property type="entry name" value="oligo_HPY"/>
    <property type="match status" value="1"/>
</dbReference>
<dbReference type="SUPFAM" id="SSF52540">
    <property type="entry name" value="P-loop containing nucleoside triphosphate hydrolases"/>
    <property type="match status" value="1"/>
</dbReference>
<dbReference type="InterPro" id="IPR003439">
    <property type="entry name" value="ABC_transporter-like_ATP-bd"/>
</dbReference>
<evidence type="ECO:0000259" key="4">
    <source>
        <dbReference type="PROSITE" id="PS50893"/>
    </source>
</evidence>
<protein>
    <recommendedName>
        <fullName evidence="4">ABC transporter domain-containing protein</fullName>
    </recommendedName>
</protein>
<dbReference type="GO" id="GO:0016887">
    <property type="term" value="F:ATP hydrolysis activity"/>
    <property type="evidence" value="ECO:0007669"/>
    <property type="project" value="InterPro"/>
</dbReference>
<feature type="domain" description="ABC transporter" evidence="4">
    <location>
        <begin position="10"/>
        <end position="272"/>
    </location>
</feature>
<dbReference type="GO" id="GO:0055085">
    <property type="term" value="P:transmembrane transport"/>
    <property type="evidence" value="ECO:0007669"/>
    <property type="project" value="UniProtKB-ARBA"/>
</dbReference>
<reference evidence="5" key="1">
    <citation type="submission" date="2018-05" db="EMBL/GenBank/DDBJ databases">
        <authorList>
            <person name="Lanie J.A."/>
            <person name="Ng W.-L."/>
            <person name="Kazmierczak K.M."/>
            <person name="Andrzejewski T.M."/>
            <person name="Davidsen T.M."/>
            <person name="Wayne K.J."/>
            <person name="Tettelin H."/>
            <person name="Glass J.I."/>
            <person name="Rusch D."/>
            <person name="Podicherti R."/>
            <person name="Tsui H.-C.T."/>
            <person name="Winkler M.E."/>
        </authorList>
    </citation>
    <scope>NUCLEOTIDE SEQUENCE</scope>
</reference>
<dbReference type="CDD" id="cd03257">
    <property type="entry name" value="ABC_NikE_OppD_transporters"/>
    <property type="match status" value="1"/>
</dbReference>
<organism evidence="5">
    <name type="scientific">marine metagenome</name>
    <dbReference type="NCBI Taxonomy" id="408172"/>
    <lineage>
        <taxon>unclassified sequences</taxon>
        <taxon>metagenomes</taxon>
        <taxon>ecological metagenomes</taxon>
    </lineage>
</organism>
<dbReference type="FunFam" id="3.40.50.300:FF:000016">
    <property type="entry name" value="Oligopeptide ABC transporter ATP-binding component"/>
    <property type="match status" value="1"/>
</dbReference>
<dbReference type="InterPro" id="IPR050319">
    <property type="entry name" value="ABC_transp_ATP-bind"/>
</dbReference>
<keyword evidence="2" id="KW-0547">Nucleotide-binding</keyword>
<accession>A0A382CD15</accession>
<evidence type="ECO:0000313" key="5">
    <source>
        <dbReference type="EMBL" id="SVB23217.1"/>
    </source>
</evidence>
<dbReference type="Pfam" id="PF08352">
    <property type="entry name" value="oligo_HPY"/>
    <property type="match status" value="1"/>
</dbReference>
<dbReference type="GO" id="GO:0005524">
    <property type="term" value="F:ATP binding"/>
    <property type="evidence" value="ECO:0007669"/>
    <property type="project" value="UniProtKB-KW"/>
</dbReference>
<dbReference type="PANTHER" id="PTHR43776">
    <property type="entry name" value="TRANSPORT ATP-BINDING PROTEIN"/>
    <property type="match status" value="1"/>
</dbReference>
<dbReference type="AlphaFoldDB" id="A0A382CD15"/>
<dbReference type="InterPro" id="IPR003593">
    <property type="entry name" value="AAA+_ATPase"/>
</dbReference>
<dbReference type="PROSITE" id="PS00211">
    <property type="entry name" value="ABC_TRANSPORTER_1"/>
    <property type="match status" value="1"/>
</dbReference>
<sequence length="346" mass="39420">MKKEKENILIEVNGLKKYFPIKKGIFQQTVGQIKAVDNINFKIKSGETLGLVGESGCGKSTAGKSILRLIEPTEGNIKYNINKSLQLDQKFSKIDITKLTSKDLRKLRQEIQYIFQDPYSSFNPRKNVESIISEPFIIHGFIHNNDLKTKIHNLLSDVGLKPDHLKRFPHEFSGGQRQRIGIARAIALKPSFIVADEPVSSLDVSIQSQIINLFKTIQDKYQLTYLFISHDLSVIKYISDTVAVMYLGKIVEMANNEKLFSNPRHPYTESLMSAIPVPNPNHNDDQILLKGDVPSPSNPPRGCYFHPRCKYAKEICKNEYPPLQIYDNNHHVFCHFSSSLQLRPLL</sequence>
<dbReference type="InterPro" id="IPR013563">
    <property type="entry name" value="Oligopep_ABC_C"/>
</dbReference>
<dbReference type="SMART" id="SM00382">
    <property type="entry name" value="AAA"/>
    <property type="match status" value="1"/>
</dbReference>
<name>A0A382CD15_9ZZZZ</name>
<dbReference type="Pfam" id="PF00005">
    <property type="entry name" value="ABC_tran"/>
    <property type="match status" value="1"/>
</dbReference>